<keyword evidence="3" id="KW-1185">Reference proteome</keyword>
<dbReference type="EMBL" id="JAVRHQ010000040">
    <property type="protein sequence ID" value="MDT0644887.1"/>
    <property type="molecule type" value="Genomic_DNA"/>
</dbReference>
<keyword evidence="2" id="KW-0269">Exonuclease</keyword>
<dbReference type="SMART" id="SM00479">
    <property type="entry name" value="EXOIII"/>
    <property type="match status" value="1"/>
</dbReference>
<dbReference type="InterPro" id="IPR006054">
    <property type="entry name" value="DnaQ"/>
</dbReference>
<dbReference type="InterPro" id="IPR036397">
    <property type="entry name" value="RNaseH_sf"/>
</dbReference>
<feature type="domain" description="Exonuclease" evidence="1">
    <location>
        <begin position="39"/>
        <end position="212"/>
    </location>
</feature>
<name>A0ABU3CEV8_9FLAO</name>
<dbReference type="RefSeq" id="WP_311536502.1">
    <property type="nucleotide sequence ID" value="NZ_JAVRHQ010000040.1"/>
</dbReference>
<evidence type="ECO:0000313" key="2">
    <source>
        <dbReference type="EMBL" id="MDT0644887.1"/>
    </source>
</evidence>
<protein>
    <submittedName>
        <fullName evidence="2">3'-5' exonuclease</fullName>
    </submittedName>
</protein>
<comment type="caution">
    <text evidence="2">The sequence shown here is derived from an EMBL/GenBank/DDBJ whole genome shotgun (WGS) entry which is preliminary data.</text>
</comment>
<sequence>MIFDWLKKRKEDPENSPEFWKAYLKNFEEKLPEEISDVRFVVLDTETTGFSYDNDRMLCIGAVSVCNNKIDMGDNFEVYIKQERFDPESVKIHGIIRNEKISTLTEEEAVKQFLKYIENSILVAHHASFDITMINRALKRLEVPKLKNKVLDTEVLYRRTKILSNLIDRNKRYSLDDIAEAYTIDVTDRHTAAGDAFITAIAFLKILGRLKQKEKLTPAGLVKIK</sequence>
<dbReference type="InterPro" id="IPR012337">
    <property type="entry name" value="RNaseH-like_sf"/>
</dbReference>
<dbReference type="SUPFAM" id="SSF53098">
    <property type="entry name" value="Ribonuclease H-like"/>
    <property type="match status" value="1"/>
</dbReference>
<dbReference type="PANTHER" id="PTHR30231:SF41">
    <property type="entry name" value="DNA POLYMERASE III SUBUNIT EPSILON"/>
    <property type="match status" value="1"/>
</dbReference>
<organism evidence="2 3">
    <name type="scientific">Autumnicola tepida</name>
    <dbReference type="NCBI Taxonomy" id="3075595"/>
    <lineage>
        <taxon>Bacteria</taxon>
        <taxon>Pseudomonadati</taxon>
        <taxon>Bacteroidota</taxon>
        <taxon>Flavobacteriia</taxon>
        <taxon>Flavobacteriales</taxon>
        <taxon>Flavobacteriaceae</taxon>
        <taxon>Autumnicola</taxon>
    </lineage>
</organism>
<dbReference type="PANTHER" id="PTHR30231">
    <property type="entry name" value="DNA POLYMERASE III SUBUNIT EPSILON"/>
    <property type="match status" value="1"/>
</dbReference>
<keyword evidence="2" id="KW-0540">Nuclease</keyword>
<proteinExistence type="predicted"/>
<dbReference type="InterPro" id="IPR013520">
    <property type="entry name" value="Ribonucl_H"/>
</dbReference>
<dbReference type="Gene3D" id="3.30.420.10">
    <property type="entry name" value="Ribonuclease H-like superfamily/Ribonuclease H"/>
    <property type="match status" value="1"/>
</dbReference>
<dbReference type="NCBIfam" id="TIGR00573">
    <property type="entry name" value="dnaq"/>
    <property type="match status" value="1"/>
</dbReference>
<reference evidence="2 3" key="1">
    <citation type="submission" date="2023-09" db="EMBL/GenBank/DDBJ databases">
        <authorList>
            <person name="Rey-Velasco X."/>
        </authorList>
    </citation>
    <scope>NUCLEOTIDE SEQUENCE [LARGE SCALE GENOMIC DNA]</scope>
    <source>
        <strain evidence="2 3">F363</strain>
    </source>
</reference>
<dbReference type="CDD" id="cd06127">
    <property type="entry name" value="DEDDh"/>
    <property type="match status" value="1"/>
</dbReference>
<accession>A0ABU3CEV8</accession>
<evidence type="ECO:0000313" key="3">
    <source>
        <dbReference type="Proteomes" id="UP001262889"/>
    </source>
</evidence>
<gene>
    <name evidence="2" type="ORF">RM553_18765</name>
</gene>
<keyword evidence="2" id="KW-0378">Hydrolase</keyword>
<dbReference type="GO" id="GO:0004527">
    <property type="term" value="F:exonuclease activity"/>
    <property type="evidence" value="ECO:0007669"/>
    <property type="project" value="UniProtKB-KW"/>
</dbReference>
<dbReference type="Pfam" id="PF00929">
    <property type="entry name" value="RNase_T"/>
    <property type="match status" value="1"/>
</dbReference>
<evidence type="ECO:0000259" key="1">
    <source>
        <dbReference type="SMART" id="SM00479"/>
    </source>
</evidence>
<dbReference type="Proteomes" id="UP001262889">
    <property type="component" value="Unassembled WGS sequence"/>
</dbReference>